<name>A0A2B9QC65_BACCE</name>
<dbReference type="AlphaFoldDB" id="A0A2B9QC65"/>
<gene>
    <name evidence="1" type="ORF">CN984_07440</name>
</gene>
<evidence type="ECO:0000313" key="2">
    <source>
        <dbReference type="Proteomes" id="UP000223777"/>
    </source>
</evidence>
<organism evidence="1 2">
    <name type="scientific">Bacillus cereus</name>
    <dbReference type="NCBI Taxonomy" id="1396"/>
    <lineage>
        <taxon>Bacteria</taxon>
        <taxon>Bacillati</taxon>
        <taxon>Bacillota</taxon>
        <taxon>Bacilli</taxon>
        <taxon>Bacillales</taxon>
        <taxon>Bacillaceae</taxon>
        <taxon>Bacillus</taxon>
        <taxon>Bacillus cereus group</taxon>
    </lineage>
</organism>
<evidence type="ECO:0000313" key="1">
    <source>
        <dbReference type="EMBL" id="PGO32566.1"/>
    </source>
</evidence>
<reference evidence="1 2" key="1">
    <citation type="submission" date="2017-09" db="EMBL/GenBank/DDBJ databases">
        <title>Large-scale bioinformatics analysis of Bacillus genomes uncovers conserved roles of natural products in bacterial physiology.</title>
        <authorList>
            <consortium name="Agbiome Team Llc"/>
            <person name="Bleich R.M."/>
            <person name="Grubbs K.J."/>
            <person name="Santa Maria K.C."/>
            <person name="Allen S.E."/>
            <person name="Farag S."/>
            <person name="Shank E.A."/>
            <person name="Bowers A."/>
        </authorList>
    </citation>
    <scope>NUCLEOTIDE SEQUENCE [LARGE SCALE GENOMIC DNA]</scope>
    <source>
        <strain evidence="1 2">AFS050027</strain>
    </source>
</reference>
<protein>
    <recommendedName>
        <fullName evidence="3">DUF664 domain-containing protein</fullName>
    </recommendedName>
</protein>
<sequence length="185" mass="21796">MNIDYRIRSVDGYSKNIGELVSMLEHTRAVTLQEINDLSVEQLDSIMPSGWNSIGALLKHIAAIEKAHQLISFQERDFTKEELEIWEDALYLGEAGRTIYGHEIQYYVQLLQSVREESLKYLSEQDDEWLMSERKWPNGVAYNQHYLWFHVLEDEISHRGQIKMLKNKLFENYVKQSSFLMGYSI</sequence>
<accession>A0A2B9QC65</accession>
<dbReference type="Pfam" id="PF04978">
    <property type="entry name" value="MST"/>
    <property type="match status" value="1"/>
</dbReference>
<comment type="caution">
    <text evidence="1">The sequence shown here is derived from an EMBL/GenBank/DDBJ whole genome shotgun (WGS) entry which is preliminary data.</text>
</comment>
<dbReference type="EMBL" id="NUIL01000006">
    <property type="protein sequence ID" value="PGO32566.1"/>
    <property type="molecule type" value="Genomic_DNA"/>
</dbReference>
<dbReference type="InterPro" id="IPR034660">
    <property type="entry name" value="DinB/YfiT-like"/>
</dbReference>
<evidence type="ECO:0008006" key="3">
    <source>
        <dbReference type="Google" id="ProtNLM"/>
    </source>
</evidence>
<dbReference type="RefSeq" id="WP_098763744.1">
    <property type="nucleotide sequence ID" value="NZ_NUIL01000006.1"/>
</dbReference>
<dbReference type="Proteomes" id="UP000223777">
    <property type="component" value="Unassembled WGS sequence"/>
</dbReference>
<dbReference type="Gene3D" id="1.20.120.450">
    <property type="entry name" value="dinb family like domain"/>
    <property type="match status" value="1"/>
</dbReference>
<dbReference type="InterPro" id="IPR007061">
    <property type="entry name" value="MST-like"/>
</dbReference>
<proteinExistence type="predicted"/>
<dbReference type="SUPFAM" id="SSF109854">
    <property type="entry name" value="DinB/YfiT-like putative metalloenzymes"/>
    <property type="match status" value="1"/>
</dbReference>